<evidence type="ECO:0000313" key="4">
    <source>
        <dbReference type="Proteomes" id="UP000544122"/>
    </source>
</evidence>
<keyword evidence="4" id="KW-1185">Reference proteome</keyword>
<dbReference type="EMBL" id="JAAVLX010000005">
    <property type="protein sequence ID" value="NOJ41500.1"/>
    <property type="molecule type" value="Genomic_DNA"/>
</dbReference>
<dbReference type="InterPro" id="IPR000182">
    <property type="entry name" value="GNAT_dom"/>
</dbReference>
<organism evidence="3 4">
    <name type="scientific">Bradyrhizobium australiense</name>
    <dbReference type="NCBI Taxonomy" id="2721161"/>
    <lineage>
        <taxon>Bacteria</taxon>
        <taxon>Pseudomonadati</taxon>
        <taxon>Pseudomonadota</taxon>
        <taxon>Alphaproteobacteria</taxon>
        <taxon>Hyphomicrobiales</taxon>
        <taxon>Nitrobacteraceae</taxon>
        <taxon>Bradyrhizobium</taxon>
    </lineage>
</organism>
<dbReference type="InterPro" id="IPR016181">
    <property type="entry name" value="Acyl_CoA_acyltransferase"/>
</dbReference>
<protein>
    <submittedName>
        <fullName evidence="3">GNAT family N-acetyltransferase</fullName>
    </submittedName>
</protein>
<dbReference type="Pfam" id="PF00583">
    <property type="entry name" value="Acetyltransf_1"/>
    <property type="match status" value="1"/>
</dbReference>
<reference evidence="3 4" key="1">
    <citation type="submission" date="2020-03" db="EMBL/GenBank/DDBJ databases">
        <title>Bradyrhizobium diversity isolated from nodules of Indigofera sp.</title>
        <authorList>
            <person name="Klepa M."/>
            <person name="Helene L."/>
            <person name="Hungria M."/>
        </authorList>
    </citation>
    <scope>NUCLEOTIDE SEQUENCE [LARGE SCALE GENOMIC DNA]</scope>
    <source>
        <strain evidence="3 4">WSM 1791</strain>
    </source>
</reference>
<gene>
    <name evidence="3" type="ORF">HCN58_18170</name>
</gene>
<evidence type="ECO:0000313" key="3">
    <source>
        <dbReference type="EMBL" id="NOJ41500.1"/>
    </source>
</evidence>
<comment type="caution">
    <text evidence="3">The sequence shown here is derived from an EMBL/GenBank/DDBJ whole genome shotgun (WGS) entry which is preliminary data.</text>
</comment>
<evidence type="ECO:0000259" key="2">
    <source>
        <dbReference type="PROSITE" id="PS51186"/>
    </source>
</evidence>
<accession>A0A7Y4GT50</accession>
<sequence length="211" mass="22719">MVTMREVSVDDATTVTQMVAALLAELGAGQAQAGLDTQLVANLLAMKQRVYGFLAFTEERPVGIIMVSESAALFARGTYGIITELYVVPDQRSSGVAMHLIEAAVGLGTEKGWGQLEVGAPRQPMWSRSPNSALYLKAGFAEIGPRLRLPLHGLAIASQRAQGNPAGDPRLDPRRQRARYRRVSDSSAAGLHERRFAGARLTRDEVCDASS</sequence>
<proteinExistence type="predicted"/>
<evidence type="ECO:0000256" key="1">
    <source>
        <dbReference type="SAM" id="MobiDB-lite"/>
    </source>
</evidence>
<dbReference type="GO" id="GO:0016747">
    <property type="term" value="F:acyltransferase activity, transferring groups other than amino-acyl groups"/>
    <property type="evidence" value="ECO:0007669"/>
    <property type="project" value="InterPro"/>
</dbReference>
<dbReference type="Proteomes" id="UP000544122">
    <property type="component" value="Unassembled WGS sequence"/>
</dbReference>
<dbReference type="PROSITE" id="PS51186">
    <property type="entry name" value="GNAT"/>
    <property type="match status" value="1"/>
</dbReference>
<name>A0A7Y4GT50_9BRAD</name>
<dbReference type="RefSeq" id="WP_171580746.1">
    <property type="nucleotide sequence ID" value="NZ_JAAVLX010000005.1"/>
</dbReference>
<dbReference type="SUPFAM" id="SSF55729">
    <property type="entry name" value="Acyl-CoA N-acyltransferases (Nat)"/>
    <property type="match status" value="1"/>
</dbReference>
<dbReference type="CDD" id="cd04301">
    <property type="entry name" value="NAT_SF"/>
    <property type="match status" value="1"/>
</dbReference>
<feature type="region of interest" description="Disordered" evidence="1">
    <location>
        <begin position="160"/>
        <end position="187"/>
    </location>
</feature>
<keyword evidence="3" id="KW-0808">Transferase</keyword>
<dbReference type="AlphaFoldDB" id="A0A7Y4GT50"/>
<dbReference type="Gene3D" id="3.40.630.30">
    <property type="match status" value="1"/>
</dbReference>
<feature type="domain" description="N-acetyltransferase" evidence="2">
    <location>
        <begin position="2"/>
        <end position="163"/>
    </location>
</feature>